<dbReference type="SUPFAM" id="SSF53067">
    <property type="entry name" value="Actin-like ATPase domain"/>
    <property type="match status" value="1"/>
</dbReference>
<comment type="caution">
    <text evidence="4">The sequence shown here is derived from an EMBL/GenBank/DDBJ whole genome shotgun (WGS) entry which is preliminary data.</text>
</comment>
<dbReference type="FunFam" id="1.20.1270.10:FF:000001">
    <property type="entry name" value="Molecular chaperone DnaK"/>
    <property type="match status" value="1"/>
</dbReference>
<feature type="region of interest" description="Disordered" evidence="3">
    <location>
        <begin position="309"/>
        <end position="368"/>
    </location>
</feature>
<dbReference type="PANTHER" id="PTHR19375">
    <property type="entry name" value="HEAT SHOCK PROTEIN 70KDA"/>
    <property type="match status" value="1"/>
</dbReference>
<feature type="non-terminal residue" evidence="4">
    <location>
        <position position="1"/>
    </location>
</feature>
<organism evidence="4">
    <name type="scientific">marine sediment metagenome</name>
    <dbReference type="NCBI Taxonomy" id="412755"/>
    <lineage>
        <taxon>unclassified sequences</taxon>
        <taxon>metagenomes</taxon>
        <taxon>ecological metagenomes</taxon>
    </lineage>
</organism>
<evidence type="ECO:0000256" key="1">
    <source>
        <dbReference type="ARBA" id="ARBA00022741"/>
    </source>
</evidence>
<feature type="compositionally biased region" description="Basic and acidic residues" evidence="3">
    <location>
        <begin position="322"/>
        <end position="345"/>
    </location>
</feature>
<dbReference type="GO" id="GO:0005524">
    <property type="term" value="F:ATP binding"/>
    <property type="evidence" value="ECO:0007669"/>
    <property type="project" value="UniProtKB-KW"/>
</dbReference>
<dbReference type="EMBL" id="BARS01000441">
    <property type="protein sequence ID" value="GAF77381.1"/>
    <property type="molecule type" value="Genomic_DNA"/>
</dbReference>
<proteinExistence type="predicted"/>
<evidence type="ECO:0000313" key="4">
    <source>
        <dbReference type="EMBL" id="GAF77381.1"/>
    </source>
</evidence>
<gene>
    <name evidence="4" type="ORF">S01H1_01084</name>
</gene>
<dbReference type="InterPro" id="IPR029048">
    <property type="entry name" value="HSP70_C_sf"/>
</dbReference>
<reference evidence="4" key="1">
    <citation type="journal article" date="2014" name="Front. Microbiol.">
        <title>High frequency of phylogenetically diverse reductive dehalogenase-homologous genes in deep subseafloor sedimentary metagenomes.</title>
        <authorList>
            <person name="Kawai M."/>
            <person name="Futagami T."/>
            <person name="Toyoda A."/>
            <person name="Takaki Y."/>
            <person name="Nishi S."/>
            <person name="Hori S."/>
            <person name="Arai W."/>
            <person name="Tsubouchi T."/>
            <person name="Morono Y."/>
            <person name="Uchiyama I."/>
            <person name="Ito T."/>
            <person name="Fujiyama A."/>
            <person name="Inagaki F."/>
            <person name="Takami H."/>
        </authorList>
    </citation>
    <scope>NUCLEOTIDE SEQUENCE</scope>
    <source>
        <strain evidence="4">Expedition CK06-06</strain>
    </source>
</reference>
<sequence>HLNVTLTRAKLEQLTADLIESTIEPCHKALKDAKLKAEDIDEVILVGGQTRMPKVQETVKRIFGKEANKGINPDEVVAMGAAIQAGILGGEVKKDILLLDITPLSLGIETLGGIATKLIERNTTIPTSKSQIFSTAADNQSVVDINVLQGERSMAKDDTSLGRFQLVGIPLAPRGIPQIEVTFDIDANGIVNVKAKDLGTQREQKITITASSGLSEEEINKKVKEAEQYSEEDNKLKEKVELRNQADTLIYSVEKTLKESGDKVSEDEKNQITENIKELRKALEEDDVEKIKSNIEKLTTSSHKLAEEIYKKASAETQQQEANKESEKASEADKKDEKGEEKVVDADYEVEKDEDKKDEDKKDEDKKD</sequence>
<dbReference type="Gene3D" id="2.60.34.10">
    <property type="entry name" value="Substrate Binding Domain Of DNAk, Chain A, domain 1"/>
    <property type="match status" value="1"/>
</dbReference>
<name>X0SQG9_9ZZZZ</name>
<dbReference type="Pfam" id="PF00012">
    <property type="entry name" value="HSP70"/>
    <property type="match status" value="1"/>
</dbReference>
<dbReference type="InterPro" id="IPR018181">
    <property type="entry name" value="Heat_shock_70_CS"/>
</dbReference>
<evidence type="ECO:0000256" key="3">
    <source>
        <dbReference type="SAM" id="MobiDB-lite"/>
    </source>
</evidence>
<dbReference type="AlphaFoldDB" id="X0SQG9"/>
<dbReference type="Gene3D" id="3.30.420.40">
    <property type="match status" value="1"/>
</dbReference>
<dbReference type="InterPro" id="IPR043129">
    <property type="entry name" value="ATPase_NBD"/>
</dbReference>
<dbReference type="GO" id="GO:0140662">
    <property type="term" value="F:ATP-dependent protein folding chaperone"/>
    <property type="evidence" value="ECO:0007669"/>
    <property type="project" value="InterPro"/>
</dbReference>
<evidence type="ECO:0000256" key="2">
    <source>
        <dbReference type="ARBA" id="ARBA00022840"/>
    </source>
</evidence>
<dbReference type="SUPFAM" id="SSF100920">
    <property type="entry name" value="Heat shock protein 70kD (HSP70), peptide-binding domain"/>
    <property type="match status" value="1"/>
</dbReference>
<dbReference type="FunFam" id="2.60.34.10:FF:000014">
    <property type="entry name" value="Chaperone protein DnaK HSP70"/>
    <property type="match status" value="1"/>
</dbReference>
<accession>X0SQG9</accession>
<dbReference type="Gene3D" id="1.20.1270.10">
    <property type="match status" value="1"/>
</dbReference>
<keyword evidence="1" id="KW-0547">Nucleotide-binding</keyword>
<dbReference type="InterPro" id="IPR013126">
    <property type="entry name" value="Hsp_70_fam"/>
</dbReference>
<dbReference type="PRINTS" id="PR00301">
    <property type="entry name" value="HEATSHOCK70"/>
</dbReference>
<dbReference type="PROSITE" id="PS01036">
    <property type="entry name" value="HSP70_3"/>
    <property type="match status" value="1"/>
</dbReference>
<feature type="compositionally biased region" description="Basic and acidic residues" evidence="3">
    <location>
        <begin position="353"/>
        <end position="368"/>
    </location>
</feature>
<dbReference type="InterPro" id="IPR029047">
    <property type="entry name" value="HSP70_peptide-bd_sf"/>
</dbReference>
<evidence type="ECO:0008006" key="5">
    <source>
        <dbReference type="Google" id="ProtNLM"/>
    </source>
</evidence>
<keyword evidence="2" id="KW-0067">ATP-binding</keyword>
<protein>
    <recommendedName>
        <fullName evidence="5">Molecular chaperone DnaK</fullName>
    </recommendedName>
</protein>
<dbReference type="SUPFAM" id="SSF100934">
    <property type="entry name" value="Heat shock protein 70kD (HSP70), C-terminal subdomain"/>
    <property type="match status" value="1"/>
</dbReference>